<gene>
    <name evidence="1" type="ORF">CLOHYLEM_05948</name>
</gene>
<sequence>MIIAERKPKAVVGNFDRFGEAMSDGRLTVPSDGKVYRLREAILLSKKLGRPLTEEEMEKFVV</sequence>
<reference evidence="1" key="1">
    <citation type="submission" date="2009-02" db="EMBL/GenBank/DDBJ databases">
        <authorList>
            <person name="Fulton L."/>
            <person name="Clifton S."/>
            <person name="Fulton B."/>
            <person name="Xu J."/>
            <person name="Minx P."/>
            <person name="Pepin K.H."/>
            <person name="Johnson M."/>
            <person name="Bhonagiri V."/>
            <person name="Nash W.E."/>
            <person name="Mardis E.R."/>
            <person name="Wilson R.K."/>
        </authorList>
    </citation>
    <scope>NUCLEOTIDE SEQUENCE [LARGE SCALE GENOMIC DNA]</scope>
    <source>
        <strain evidence="1">DSM 15053</strain>
    </source>
</reference>
<comment type="caution">
    <text evidence="1">The sequence shown here is derived from an EMBL/GenBank/DDBJ whole genome shotgun (WGS) entry which is preliminary data.</text>
</comment>
<protein>
    <submittedName>
        <fullName evidence="1">Uncharacterized protein</fullName>
    </submittedName>
</protein>
<dbReference type="eggNOG" id="ENOG50347TV">
    <property type="taxonomic scope" value="Bacteria"/>
</dbReference>
<dbReference type="STRING" id="553973.CLOHYLEM_05948"/>
<evidence type="ECO:0000313" key="2">
    <source>
        <dbReference type="Proteomes" id="UP000004893"/>
    </source>
</evidence>
<dbReference type="RefSeq" id="WP_006443296.1">
    <property type="nucleotide sequence ID" value="NZ_CP036524.1"/>
</dbReference>
<evidence type="ECO:0000313" key="1">
    <source>
        <dbReference type="EMBL" id="EEG73943.1"/>
    </source>
</evidence>
<dbReference type="AlphaFoldDB" id="C0C1C9"/>
<dbReference type="Proteomes" id="UP000004893">
    <property type="component" value="Unassembled WGS sequence"/>
</dbReference>
<organism evidence="1 2">
    <name type="scientific">[Clostridium] hylemonae DSM 15053</name>
    <dbReference type="NCBI Taxonomy" id="553973"/>
    <lineage>
        <taxon>Bacteria</taxon>
        <taxon>Bacillati</taxon>
        <taxon>Bacillota</taxon>
        <taxon>Clostridia</taxon>
        <taxon>Lachnospirales</taxon>
        <taxon>Lachnospiraceae</taxon>
    </lineage>
</organism>
<keyword evidence="2" id="KW-1185">Reference proteome</keyword>
<accession>C0C1C9</accession>
<dbReference type="OrthoDB" id="9801968at2"/>
<reference evidence="1" key="2">
    <citation type="submission" date="2013-06" db="EMBL/GenBank/DDBJ databases">
        <title>Draft genome sequence of Clostridium hylemonae (DSM 15053).</title>
        <authorList>
            <person name="Sudarsanam P."/>
            <person name="Ley R."/>
            <person name="Guruge J."/>
            <person name="Turnbaugh P.J."/>
            <person name="Mahowald M."/>
            <person name="Liep D."/>
            <person name="Gordon J."/>
        </authorList>
    </citation>
    <scope>NUCLEOTIDE SEQUENCE</scope>
    <source>
        <strain evidence="1">DSM 15053</strain>
    </source>
</reference>
<dbReference type="HOGENOM" id="CLU_2897460_0_0_9"/>
<dbReference type="EMBL" id="ABYI02000022">
    <property type="protein sequence ID" value="EEG73943.1"/>
    <property type="molecule type" value="Genomic_DNA"/>
</dbReference>
<proteinExistence type="predicted"/>
<name>C0C1C9_9FIRM</name>